<gene>
    <name evidence="2" type="ORF">DFH07DRAFT_1020330</name>
</gene>
<dbReference type="Proteomes" id="UP001215280">
    <property type="component" value="Unassembled WGS sequence"/>
</dbReference>
<proteinExistence type="predicted"/>
<comment type="caution">
    <text evidence="2">The sequence shown here is derived from an EMBL/GenBank/DDBJ whole genome shotgun (WGS) entry which is preliminary data.</text>
</comment>
<name>A0AAD7NIX9_9AGAR</name>
<evidence type="ECO:0000313" key="2">
    <source>
        <dbReference type="EMBL" id="KAJ7762048.1"/>
    </source>
</evidence>
<evidence type="ECO:0000256" key="1">
    <source>
        <dbReference type="SAM" id="MobiDB-lite"/>
    </source>
</evidence>
<sequence>HVCSDFNTSYHGRPTPELTNDPHPPHRNERYSRTVFPKPRAMRTKSRPDHRLAIIHWTFDSLDLSSVDSPFTSTTDAEEAIDSCLDIILRHASRWLNASLRLLFPYLRKKLHASPNTVTEILAFASAPQLKGVEMLLGPSVYVDAIALPYAQLTSITGPAVTSKEFFTMLSRSPNLVHGVFVLCGSEVLIDHALPLSRLSLKSLTLWAGSTTAPHLITALDSLVLPGLETLELSHYYDRSLPPYDEQHFLDCLTQTPMLSTLRVHHHSPKSCTTLVRGLGVYLDLVPALRTLLVSSRTDFPLDTLLDMLVSRSNPERHVRLQHFELLVPSANDRTLDRLQFDEFVRANRGSRAFILAN</sequence>
<feature type="region of interest" description="Disordered" evidence="1">
    <location>
        <begin position="1"/>
        <end position="31"/>
    </location>
</feature>
<evidence type="ECO:0000313" key="3">
    <source>
        <dbReference type="Proteomes" id="UP001215280"/>
    </source>
</evidence>
<feature type="compositionally biased region" description="Polar residues" evidence="1">
    <location>
        <begin position="1"/>
        <end position="10"/>
    </location>
</feature>
<accession>A0AAD7NIX9</accession>
<protein>
    <submittedName>
        <fullName evidence="2">Uncharacterized protein</fullName>
    </submittedName>
</protein>
<dbReference type="EMBL" id="JARJLG010000044">
    <property type="protein sequence ID" value="KAJ7762048.1"/>
    <property type="molecule type" value="Genomic_DNA"/>
</dbReference>
<organism evidence="2 3">
    <name type="scientific">Mycena maculata</name>
    <dbReference type="NCBI Taxonomy" id="230809"/>
    <lineage>
        <taxon>Eukaryota</taxon>
        <taxon>Fungi</taxon>
        <taxon>Dikarya</taxon>
        <taxon>Basidiomycota</taxon>
        <taxon>Agaricomycotina</taxon>
        <taxon>Agaricomycetes</taxon>
        <taxon>Agaricomycetidae</taxon>
        <taxon>Agaricales</taxon>
        <taxon>Marasmiineae</taxon>
        <taxon>Mycenaceae</taxon>
        <taxon>Mycena</taxon>
    </lineage>
</organism>
<reference evidence="2" key="1">
    <citation type="submission" date="2023-03" db="EMBL/GenBank/DDBJ databases">
        <title>Massive genome expansion in bonnet fungi (Mycena s.s.) driven by repeated elements and novel gene families across ecological guilds.</title>
        <authorList>
            <consortium name="Lawrence Berkeley National Laboratory"/>
            <person name="Harder C.B."/>
            <person name="Miyauchi S."/>
            <person name="Viragh M."/>
            <person name="Kuo A."/>
            <person name="Thoen E."/>
            <person name="Andreopoulos B."/>
            <person name="Lu D."/>
            <person name="Skrede I."/>
            <person name="Drula E."/>
            <person name="Henrissat B."/>
            <person name="Morin E."/>
            <person name="Kohler A."/>
            <person name="Barry K."/>
            <person name="LaButti K."/>
            <person name="Morin E."/>
            <person name="Salamov A."/>
            <person name="Lipzen A."/>
            <person name="Mereny Z."/>
            <person name="Hegedus B."/>
            <person name="Baldrian P."/>
            <person name="Stursova M."/>
            <person name="Weitz H."/>
            <person name="Taylor A."/>
            <person name="Grigoriev I.V."/>
            <person name="Nagy L.G."/>
            <person name="Martin F."/>
            <person name="Kauserud H."/>
        </authorList>
    </citation>
    <scope>NUCLEOTIDE SEQUENCE</scope>
    <source>
        <strain evidence="2">CBHHK188m</strain>
    </source>
</reference>
<keyword evidence="3" id="KW-1185">Reference proteome</keyword>
<dbReference type="AlphaFoldDB" id="A0AAD7NIX9"/>
<feature type="non-terminal residue" evidence="2">
    <location>
        <position position="358"/>
    </location>
</feature>